<dbReference type="RefSeq" id="WP_162726560.1">
    <property type="nucleotide sequence ID" value="NZ_JBKERT010000123.1"/>
</dbReference>
<evidence type="ECO:0000313" key="2">
    <source>
        <dbReference type="Proteomes" id="UP000266778"/>
    </source>
</evidence>
<name>A0A3S7PD15_AERCA</name>
<organism evidence="1 2">
    <name type="scientific">Aeromonas caviae</name>
    <name type="common">Aeromonas punctata</name>
    <dbReference type="NCBI Taxonomy" id="648"/>
    <lineage>
        <taxon>Bacteria</taxon>
        <taxon>Pseudomonadati</taxon>
        <taxon>Pseudomonadota</taxon>
        <taxon>Gammaproteobacteria</taxon>
        <taxon>Aeromonadales</taxon>
        <taxon>Aeromonadaceae</taxon>
        <taxon>Aeromonas</taxon>
    </lineage>
</organism>
<dbReference type="EMBL" id="CP025706">
    <property type="protein sequence ID" value="AXB07414.2"/>
    <property type="molecule type" value="Genomic_DNA"/>
</dbReference>
<dbReference type="AlphaFoldDB" id="A0A3S7PD15"/>
<reference evidence="1" key="1">
    <citation type="journal article" date="2019" name="J Environ">
        <title>Genetic characterization and potential molecular dissemination mechanism of tet (31) gene in Aeromonas caviae from an oxytetracycline wastewater treatment system.</title>
        <authorList>
            <person name="Shi Y."/>
            <person name="Tian Z."/>
            <person name="Leclercq S.O."/>
            <person name="Zhang H."/>
            <person name="Yang M."/>
            <person name="Zhang Y."/>
        </authorList>
    </citation>
    <scope>NUCLEOTIDE SEQUENCE</scope>
    <source>
        <strain evidence="1">T25-39</strain>
    </source>
</reference>
<evidence type="ECO:0000313" key="1">
    <source>
        <dbReference type="EMBL" id="AXB07414.2"/>
    </source>
</evidence>
<dbReference type="Proteomes" id="UP000266778">
    <property type="component" value="Chromosome"/>
</dbReference>
<proteinExistence type="predicted"/>
<dbReference type="InterPro" id="IPR010344">
    <property type="entry name" value="YbjH"/>
</dbReference>
<sequence>MTYPRLSLIALLVSFATHADADIFEPLGPSQSDFGGVGLLQMPTARMAKTGEFSVNYVDNEQYRRWSMSVQPFDWLEATLRYTDVRTRLYSANSEFSGDQTYKDKGMDVKVRLLEESTWIPNLSLGFRDLMGTGLFDSEYIVGSKRVGPFDFTLGMGWGNMGESGNITNPFCEWKNDWCSRDNGYSSGGGKFETKNMFHGNAALFGGVEYQTPWQPLRLKLEYDGNDYSNEFAGKIDHSSPINIGAVYRLFDYMDTHLSYQRGNTLMWGVTLRTNFNDLRQNHLDEPRPVYIAEKAPIDSSHVDWPVMAGQFESNAGWNTASLYSDQSTVTLLGQQHKYRDQQEAIDRTALVAINHLPDTVEELRVIERQRDFQLQETVIDLDSVRKANQPQVLGQEAVVEEHQKVPAPVQGTLRYQSEPEWFSYSFDPALTQSFGGPESFYMYQIGINANSELRLSDKDWLQGTLFFNIANNYDKFNYKTPPADTDALPRVRTWVREYVDSSNILLNNLQLTHMEQFGQEWYGQAYGGYLEMMYAGVGGEVLYRPFGQSWALGLDTNWVKQRDWNNTLKMADYDVATGHLTGYWQLPFMDNVTAKVAVGRYLAGDLGATFDFSKRFDSGIVMGAYATLTDVSAEEYGEGSFTKGIYITIPFDLMLIRPTTSKGTIGWVPLTRDGGQMLSRSHTLYDMTERLPL</sequence>
<protein>
    <submittedName>
        <fullName evidence="1">YjbH domain-containing protein</fullName>
    </submittedName>
</protein>
<accession>A0A3S7PD15</accession>
<gene>
    <name evidence="1" type="ORF">C1C91_15600</name>
</gene>
<dbReference type="Pfam" id="PF06082">
    <property type="entry name" value="YjbH"/>
    <property type="match status" value="1"/>
</dbReference>